<evidence type="ECO:0000256" key="3">
    <source>
        <dbReference type="ARBA" id="ARBA00022553"/>
    </source>
</evidence>
<evidence type="ECO:0000256" key="2">
    <source>
        <dbReference type="ARBA" id="ARBA00012438"/>
    </source>
</evidence>
<feature type="region of interest" description="Disordered" evidence="8">
    <location>
        <begin position="332"/>
        <end position="351"/>
    </location>
</feature>
<sequence>MPVCLGDDVMAASSDASADELRLRLRQGELIGEFSRMALAGTGLDALLDAAVRIAAEGLDAPMAKVLRRTPGEDSLLVLAGVGWRPGVVGRARLGTDLASPAGYALKTGAAVISNHLAEEERFRTPSLMVEHGVRRAVNVVVRGQREAFGVLEVDSRDPGKFSERDVVFMDALAGVLGLALDRGADLAQREALLRDKDLLMQEVHHRVRNSLFLVQSLLRQQIRAAALPEVRDELEQAIRRVSSIAAVHRQLYSGDTLGRIRAGDYLDLLLRDMAASAPERAVRLDAPPGLAWSADRATTCGLIVTELVINALKYGRGTVAVRVEAGADEADSIAVEDEGPGPPPGFDPATSPGLGMRILRALLRGGGFDLDRSAGHARFVARLPAAAQGRGNDGAPSAPES</sequence>
<dbReference type="GO" id="GO:0005524">
    <property type="term" value="F:ATP binding"/>
    <property type="evidence" value="ECO:0007669"/>
    <property type="project" value="UniProtKB-KW"/>
</dbReference>
<evidence type="ECO:0000256" key="1">
    <source>
        <dbReference type="ARBA" id="ARBA00000085"/>
    </source>
</evidence>
<dbReference type="InterPro" id="IPR029016">
    <property type="entry name" value="GAF-like_dom_sf"/>
</dbReference>
<organism evidence="11">
    <name type="scientific">uncultured Acetobacteraceae bacterium</name>
    <dbReference type="NCBI Taxonomy" id="169975"/>
    <lineage>
        <taxon>Bacteria</taxon>
        <taxon>Pseudomonadati</taxon>
        <taxon>Pseudomonadota</taxon>
        <taxon>Alphaproteobacteria</taxon>
        <taxon>Acetobacterales</taxon>
        <taxon>Acetobacteraceae</taxon>
        <taxon>environmental samples</taxon>
    </lineage>
</organism>
<dbReference type="Gene3D" id="3.30.450.40">
    <property type="match status" value="1"/>
</dbReference>
<accession>A0A6J4HTT4</accession>
<dbReference type="Pfam" id="PF02518">
    <property type="entry name" value="HATPase_c"/>
    <property type="match status" value="1"/>
</dbReference>
<dbReference type="Pfam" id="PF13185">
    <property type="entry name" value="GAF_2"/>
    <property type="match status" value="1"/>
</dbReference>
<feature type="domain" description="GAF" evidence="9">
    <location>
        <begin position="43"/>
        <end position="191"/>
    </location>
</feature>
<proteinExistence type="predicted"/>
<evidence type="ECO:0000256" key="6">
    <source>
        <dbReference type="ARBA" id="ARBA00022777"/>
    </source>
</evidence>
<dbReference type="SMART" id="SM00387">
    <property type="entry name" value="HATPase_c"/>
    <property type="match status" value="1"/>
</dbReference>
<dbReference type="SUPFAM" id="SSF55781">
    <property type="entry name" value="GAF domain-like"/>
    <property type="match status" value="1"/>
</dbReference>
<keyword evidence="3" id="KW-0597">Phosphoprotein</keyword>
<dbReference type="EC" id="2.7.13.3" evidence="2"/>
<evidence type="ECO:0000313" key="11">
    <source>
        <dbReference type="EMBL" id="CAA9230865.1"/>
    </source>
</evidence>
<comment type="catalytic activity">
    <reaction evidence="1">
        <text>ATP + protein L-histidine = ADP + protein N-phospho-L-histidine.</text>
        <dbReference type="EC" id="2.7.13.3"/>
    </reaction>
</comment>
<name>A0A6J4HTT4_9PROT</name>
<evidence type="ECO:0000256" key="4">
    <source>
        <dbReference type="ARBA" id="ARBA00022679"/>
    </source>
</evidence>
<evidence type="ECO:0000259" key="9">
    <source>
        <dbReference type="SMART" id="SM00065"/>
    </source>
</evidence>
<protein>
    <recommendedName>
        <fullName evidence="2">histidine kinase</fullName>
        <ecNumber evidence="2">2.7.13.3</ecNumber>
    </recommendedName>
</protein>
<dbReference type="EMBL" id="CADCTG010000112">
    <property type="protein sequence ID" value="CAA9230865.1"/>
    <property type="molecule type" value="Genomic_DNA"/>
</dbReference>
<keyword evidence="6" id="KW-0418">Kinase</keyword>
<dbReference type="AlphaFoldDB" id="A0A6J4HTT4"/>
<feature type="domain" description="Histidine kinase/HSP90-like ATPase" evidence="10">
    <location>
        <begin position="296"/>
        <end position="388"/>
    </location>
</feature>
<dbReference type="Gene3D" id="3.30.450.20">
    <property type="entry name" value="PAS domain"/>
    <property type="match status" value="1"/>
</dbReference>
<keyword evidence="5" id="KW-0547">Nucleotide-binding</keyword>
<evidence type="ECO:0000256" key="8">
    <source>
        <dbReference type="SAM" id="MobiDB-lite"/>
    </source>
</evidence>
<evidence type="ECO:0000256" key="5">
    <source>
        <dbReference type="ARBA" id="ARBA00022741"/>
    </source>
</evidence>
<keyword evidence="4" id="KW-0808">Transferase</keyword>
<dbReference type="PANTHER" id="PTHR41523:SF8">
    <property type="entry name" value="ETHYLENE RESPONSE SENSOR PROTEIN"/>
    <property type="match status" value="1"/>
</dbReference>
<dbReference type="InterPro" id="IPR011495">
    <property type="entry name" value="Sig_transdc_His_kin_sub2_dim/P"/>
</dbReference>
<dbReference type="Pfam" id="PF07568">
    <property type="entry name" value="HisKA_2"/>
    <property type="match status" value="1"/>
</dbReference>
<dbReference type="PANTHER" id="PTHR41523">
    <property type="entry name" value="TWO-COMPONENT SYSTEM SENSOR PROTEIN"/>
    <property type="match status" value="1"/>
</dbReference>
<gene>
    <name evidence="11" type="ORF">AVDCRST_MAG08-1093</name>
</gene>
<keyword evidence="7" id="KW-0067">ATP-binding</keyword>
<dbReference type="SUPFAM" id="SSF55874">
    <property type="entry name" value="ATPase domain of HSP90 chaperone/DNA topoisomerase II/histidine kinase"/>
    <property type="match status" value="1"/>
</dbReference>
<evidence type="ECO:0000259" key="10">
    <source>
        <dbReference type="SMART" id="SM00387"/>
    </source>
</evidence>
<evidence type="ECO:0000256" key="7">
    <source>
        <dbReference type="ARBA" id="ARBA00022840"/>
    </source>
</evidence>
<dbReference type="InterPro" id="IPR003018">
    <property type="entry name" value="GAF"/>
</dbReference>
<dbReference type="InterPro" id="IPR003594">
    <property type="entry name" value="HATPase_dom"/>
</dbReference>
<reference evidence="11" key="1">
    <citation type="submission" date="2020-02" db="EMBL/GenBank/DDBJ databases">
        <authorList>
            <person name="Meier V. D."/>
        </authorList>
    </citation>
    <scope>NUCLEOTIDE SEQUENCE</scope>
    <source>
        <strain evidence="11">AVDCRST_MAG08</strain>
    </source>
</reference>
<dbReference type="Gene3D" id="3.30.565.10">
    <property type="entry name" value="Histidine kinase-like ATPase, C-terminal domain"/>
    <property type="match status" value="1"/>
</dbReference>
<dbReference type="GO" id="GO:0004673">
    <property type="term" value="F:protein histidine kinase activity"/>
    <property type="evidence" value="ECO:0007669"/>
    <property type="project" value="UniProtKB-EC"/>
</dbReference>
<dbReference type="InterPro" id="IPR036890">
    <property type="entry name" value="HATPase_C_sf"/>
</dbReference>
<dbReference type="SMART" id="SM00065">
    <property type="entry name" value="GAF"/>
    <property type="match status" value="1"/>
</dbReference>